<proteinExistence type="predicted"/>
<dbReference type="InterPro" id="IPR036390">
    <property type="entry name" value="WH_DNA-bd_sf"/>
</dbReference>
<dbReference type="Pfam" id="PF13481">
    <property type="entry name" value="AAA_25"/>
    <property type="match status" value="1"/>
</dbReference>
<organism evidence="1 2">
    <name type="scientific">Kaistia hirudinis</name>
    <dbReference type="NCBI Taxonomy" id="1293440"/>
    <lineage>
        <taxon>Bacteria</taxon>
        <taxon>Pseudomonadati</taxon>
        <taxon>Pseudomonadota</taxon>
        <taxon>Alphaproteobacteria</taxon>
        <taxon>Hyphomicrobiales</taxon>
        <taxon>Kaistiaceae</taxon>
        <taxon>Kaistia</taxon>
    </lineage>
</organism>
<dbReference type="SUPFAM" id="SSF52540">
    <property type="entry name" value="P-loop containing nucleoside triphosphate hydrolases"/>
    <property type="match status" value="1"/>
</dbReference>
<protein>
    <recommendedName>
        <fullName evidence="3">AAA family ATPase</fullName>
    </recommendedName>
</protein>
<keyword evidence="2" id="KW-1185">Reference proteome</keyword>
<dbReference type="InterPro" id="IPR027417">
    <property type="entry name" value="P-loop_NTPase"/>
</dbReference>
<dbReference type="Proteomes" id="UP000553963">
    <property type="component" value="Unassembled WGS sequence"/>
</dbReference>
<name>A0A840ALM1_9HYPH</name>
<evidence type="ECO:0008006" key="3">
    <source>
        <dbReference type="Google" id="ProtNLM"/>
    </source>
</evidence>
<accession>A0A840ALM1</accession>
<reference evidence="1 2" key="1">
    <citation type="submission" date="2020-08" db="EMBL/GenBank/DDBJ databases">
        <title>Genomic Encyclopedia of Type Strains, Phase IV (KMG-IV): sequencing the most valuable type-strain genomes for metagenomic binning, comparative biology and taxonomic classification.</title>
        <authorList>
            <person name="Goeker M."/>
        </authorList>
    </citation>
    <scope>NUCLEOTIDE SEQUENCE [LARGE SCALE GENOMIC DNA]</scope>
    <source>
        <strain evidence="1 2">DSM 25966</strain>
    </source>
</reference>
<comment type="caution">
    <text evidence="1">The sequence shown here is derived from an EMBL/GenBank/DDBJ whole genome shotgun (WGS) entry which is preliminary data.</text>
</comment>
<gene>
    <name evidence="1" type="ORF">GGR25_002259</name>
</gene>
<sequence length="362" mass="39841">MTHNAFLSLDEAEERARFGDWRPQASQAARSPASAPVIVSAPDLMARTFAPISYVVPEIIAEGLTILAGRPKIGKSWLAYDIALSVAQGETCLGRLRCAQGAVLYLALEDNERRLQSRLRKLLIASDPPPISLHMATAWPRANEGGIEAIRSWIRNTPDARLVIVDVLQMFRPAASARDMPYEADYQAIKGLQSVASEERVAILVVHHTRKAGSDVDPFEKVSGTLGLSGAADTVAILDRDSQGATLYARGRDIQEVEKAVFFDKILCKWTIQGDAIDVRRTDERSSILDVLLSATEPMAPREIAIGADMPRNNVDQLLFKMARAGEVIRAGRGHYVHAERTDLMPLHKNDKKIRSGRDDES</sequence>
<dbReference type="SUPFAM" id="SSF46785">
    <property type="entry name" value="Winged helix' DNA-binding domain"/>
    <property type="match status" value="1"/>
</dbReference>
<dbReference type="EMBL" id="JACIDS010000003">
    <property type="protein sequence ID" value="MBB3931209.1"/>
    <property type="molecule type" value="Genomic_DNA"/>
</dbReference>
<evidence type="ECO:0000313" key="2">
    <source>
        <dbReference type="Proteomes" id="UP000553963"/>
    </source>
</evidence>
<dbReference type="AlphaFoldDB" id="A0A840ALM1"/>
<evidence type="ECO:0000313" key="1">
    <source>
        <dbReference type="EMBL" id="MBB3931209.1"/>
    </source>
</evidence>
<dbReference type="RefSeq" id="WP_183398871.1">
    <property type="nucleotide sequence ID" value="NZ_JACIDS010000003.1"/>
</dbReference>
<dbReference type="Gene3D" id="3.40.50.300">
    <property type="entry name" value="P-loop containing nucleotide triphosphate hydrolases"/>
    <property type="match status" value="1"/>
</dbReference>